<keyword evidence="2" id="KW-1133">Transmembrane helix</keyword>
<dbReference type="EMBL" id="VIIS01000679">
    <property type="protein sequence ID" value="KAF0306243.1"/>
    <property type="molecule type" value="Genomic_DNA"/>
</dbReference>
<organism evidence="4 5">
    <name type="scientific">Amphibalanus amphitrite</name>
    <name type="common">Striped barnacle</name>
    <name type="synonym">Balanus amphitrite</name>
    <dbReference type="NCBI Taxonomy" id="1232801"/>
    <lineage>
        <taxon>Eukaryota</taxon>
        <taxon>Metazoa</taxon>
        <taxon>Ecdysozoa</taxon>
        <taxon>Arthropoda</taxon>
        <taxon>Crustacea</taxon>
        <taxon>Multicrustacea</taxon>
        <taxon>Cirripedia</taxon>
        <taxon>Thoracica</taxon>
        <taxon>Thoracicalcarea</taxon>
        <taxon>Balanomorpha</taxon>
        <taxon>Balanoidea</taxon>
        <taxon>Balanidae</taxon>
        <taxon>Amphibalaninae</taxon>
        <taxon>Amphibalanus</taxon>
    </lineage>
</organism>
<evidence type="ECO:0000259" key="3">
    <source>
        <dbReference type="Pfam" id="PF22846"/>
    </source>
</evidence>
<dbReference type="Pfam" id="PF22846">
    <property type="entry name" value="CATSPERG_C"/>
    <property type="match status" value="1"/>
</dbReference>
<keyword evidence="2" id="KW-0472">Membrane</keyword>
<dbReference type="PANTHER" id="PTHR14327">
    <property type="entry name" value="CATION CHANNEL SPERM-ASSOCIATED PROTEIN SUBUNIT GAMMA"/>
    <property type="match status" value="1"/>
</dbReference>
<keyword evidence="2" id="KW-0812">Transmembrane</keyword>
<proteinExistence type="predicted"/>
<keyword evidence="5" id="KW-1185">Reference proteome</keyword>
<feature type="region of interest" description="Disordered" evidence="1">
    <location>
        <begin position="1"/>
        <end position="24"/>
    </location>
</feature>
<comment type="caution">
    <text evidence="4">The sequence shown here is derived from an EMBL/GenBank/DDBJ whole genome shotgun (WGS) entry which is preliminary data.</text>
</comment>
<name>A0A6A4WJE6_AMPAM</name>
<feature type="transmembrane region" description="Helical" evidence="2">
    <location>
        <begin position="604"/>
        <end position="627"/>
    </location>
</feature>
<dbReference type="Proteomes" id="UP000440578">
    <property type="component" value="Unassembled WGS sequence"/>
</dbReference>
<dbReference type="AlphaFoldDB" id="A0A6A4WJE6"/>
<protein>
    <submittedName>
        <fullName evidence="4">Cation channel sperm-associated protein subunit gamma</fullName>
    </submittedName>
</protein>
<evidence type="ECO:0000256" key="2">
    <source>
        <dbReference type="SAM" id="Phobius"/>
    </source>
</evidence>
<feature type="domain" description="CATSPERG C-terminal" evidence="3">
    <location>
        <begin position="462"/>
        <end position="613"/>
    </location>
</feature>
<dbReference type="InterPro" id="IPR028246">
    <property type="entry name" value="CATSPERG"/>
</dbReference>
<dbReference type="InterPro" id="IPR053873">
    <property type="entry name" value="CATSPERG_C"/>
</dbReference>
<gene>
    <name evidence="4" type="primary">CATSPERG</name>
    <name evidence="4" type="ORF">FJT64_022195</name>
</gene>
<reference evidence="4 5" key="1">
    <citation type="submission" date="2019-07" db="EMBL/GenBank/DDBJ databases">
        <title>Draft genome assembly of a fouling barnacle, Amphibalanus amphitrite (Darwin, 1854): The first reference genome for Thecostraca.</title>
        <authorList>
            <person name="Kim W."/>
        </authorList>
    </citation>
    <scope>NUCLEOTIDE SEQUENCE [LARGE SCALE GENOMIC DNA]</scope>
    <source>
        <strain evidence="4">SNU_AA5</strain>
        <tissue evidence="4">Soma without cirri and trophi</tissue>
    </source>
</reference>
<dbReference type="GO" id="GO:0036128">
    <property type="term" value="C:CatSper complex"/>
    <property type="evidence" value="ECO:0007669"/>
    <property type="project" value="InterPro"/>
</dbReference>
<evidence type="ECO:0000256" key="1">
    <source>
        <dbReference type="SAM" id="MobiDB-lite"/>
    </source>
</evidence>
<dbReference type="PANTHER" id="PTHR14327:SF1">
    <property type="entry name" value="CATION CHANNEL SPERM-ASSOCIATED AUXILIARY SUBUNIT GAMMA"/>
    <property type="match status" value="1"/>
</dbReference>
<evidence type="ECO:0000313" key="4">
    <source>
        <dbReference type="EMBL" id="KAF0306243.1"/>
    </source>
</evidence>
<evidence type="ECO:0000313" key="5">
    <source>
        <dbReference type="Proteomes" id="UP000440578"/>
    </source>
</evidence>
<accession>A0A6A4WJE6</accession>
<dbReference type="GO" id="GO:0097228">
    <property type="term" value="C:sperm principal piece"/>
    <property type="evidence" value="ECO:0007669"/>
    <property type="project" value="InterPro"/>
</dbReference>
<sequence length="650" mass="70849">MENVDGVPQHPANASTELPPTGPAGAAANRTVAFNVSSTEFSIARSYFQLLPAEQIGNISGLVSLRPDLRAFRLQLRLQLRCAAAGGASGPVLRQRLLRRLLAQRELPELSVSGDSPAAGPTELLLQAVPVPADTADGAVSFLAPLPLLAPRLTVQTARTVNIAASRRNFNFATGPDGGGPGSGTDPPLAALDLSCLGARASTFISRMQATRLSRLQRVRLRPPLHLSPPPAVTERWPGDLPPPAVLAGYRYLVQLVQTEFLEREQQQNITSDHLASPMQRMRERARLLDRAARFFYFSEPGSVYIPPDSYEKLVPERDGAGIRALPHAVYLDRGDELQFGFTVPGRLTARLVTEPSGLLQAGVDCYAAADGWQRCTASVRPLPDALQTQRRPGDGLRWVSVSLDIQGGSGGGERSDECRRRPPVPLRVAVGCPPSTTLLFNFTSTFRAAALDDKCPRCLCDRGVPCLLYSDVFQPRLVLLDWTTYQARNFTGNYTMTVLGSGYRPDAIRFDSAERRRSLVDRIWAPSVSDENVNIPDELLDSPVFPHPLLNGIKWHCGQYSACLPFVRLRFSNAGVDGSTFCRRELELVVQLYGVPTNTFVDVITMSVVFGVTLAVSLGITSAMTVHRRAVRPEGGKIVDLYPAKEQAQ</sequence>